<sequence>MATSKQIYQDENENGFIRYFRQLKFSLRDPVLLISVICVSIIVIMFIIIPMFSILKESLFDKGSFSLNAYIKIFKTRFSITIIGNTLKLGLIVGIIGTAVAFLFAYATTYLDIRHKKFFRVLSILPMISPPIRNLIGSYSPIWKKRVDYVQSIRYPARRIRFLGTLLYPDPFILPCRLSHACQPVAEYRSFGRRSSASTRIKPRTCVQNRYYTIDATRTCKCLSIDLYPIIGRFWKCHCHRWKLYDDGGTDLPARHRKL</sequence>
<evidence type="ECO:0000256" key="6">
    <source>
        <dbReference type="ARBA" id="ARBA00022989"/>
    </source>
</evidence>
<evidence type="ECO:0000256" key="8">
    <source>
        <dbReference type="SAM" id="Phobius"/>
    </source>
</evidence>
<keyword evidence="5 8" id="KW-0812">Transmembrane</keyword>
<protein>
    <recommendedName>
        <fullName evidence="10">ABC transmembrane type-1 domain-containing protein</fullName>
    </recommendedName>
</protein>
<dbReference type="SUPFAM" id="SSF161098">
    <property type="entry name" value="MetI-like"/>
    <property type="match status" value="1"/>
</dbReference>
<dbReference type="PANTHER" id="PTHR42929:SF6">
    <property type="entry name" value="IRON(III)-TRANSPORT SYSTEM PERMEASE PROTEIN SFUB"/>
    <property type="match status" value="1"/>
</dbReference>
<evidence type="ECO:0000256" key="4">
    <source>
        <dbReference type="ARBA" id="ARBA00022475"/>
    </source>
</evidence>
<comment type="caution">
    <text evidence="9">The sequence shown here is derived from an EMBL/GenBank/DDBJ whole genome shotgun (WGS) entry which is preliminary data.</text>
</comment>
<gene>
    <name evidence="9" type="ORF">SDC9_103081</name>
</gene>
<accession>A0A645AT75</accession>
<evidence type="ECO:0000256" key="5">
    <source>
        <dbReference type="ARBA" id="ARBA00022692"/>
    </source>
</evidence>
<dbReference type="EMBL" id="VSSQ01015678">
    <property type="protein sequence ID" value="MPM56279.1"/>
    <property type="molecule type" value="Genomic_DNA"/>
</dbReference>
<feature type="transmembrane region" description="Helical" evidence="8">
    <location>
        <begin position="31"/>
        <end position="55"/>
    </location>
</feature>
<feature type="transmembrane region" description="Helical" evidence="8">
    <location>
        <begin position="89"/>
        <end position="111"/>
    </location>
</feature>
<evidence type="ECO:0008006" key="10">
    <source>
        <dbReference type="Google" id="ProtNLM"/>
    </source>
</evidence>
<dbReference type="AlphaFoldDB" id="A0A645AT75"/>
<comment type="subcellular location">
    <subcellularLocation>
        <location evidence="1">Cell membrane</location>
        <topology evidence="1">Multi-pass membrane protein</topology>
    </subcellularLocation>
</comment>
<organism evidence="9">
    <name type="scientific">bioreactor metagenome</name>
    <dbReference type="NCBI Taxonomy" id="1076179"/>
    <lineage>
        <taxon>unclassified sequences</taxon>
        <taxon>metagenomes</taxon>
        <taxon>ecological metagenomes</taxon>
    </lineage>
</organism>
<proteinExistence type="inferred from homology"/>
<evidence type="ECO:0000256" key="3">
    <source>
        <dbReference type="ARBA" id="ARBA00022448"/>
    </source>
</evidence>
<evidence type="ECO:0000256" key="7">
    <source>
        <dbReference type="ARBA" id="ARBA00023136"/>
    </source>
</evidence>
<reference evidence="9" key="1">
    <citation type="submission" date="2019-08" db="EMBL/GenBank/DDBJ databases">
        <authorList>
            <person name="Kucharzyk K."/>
            <person name="Murdoch R.W."/>
            <person name="Higgins S."/>
            <person name="Loffler F."/>
        </authorList>
    </citation>
    <scope>NUCLEOTIDE SEQUENCE</scope>
</reference>
<dbReference type="GO" id="GO:0005886">
    <property type="term" value="C:plasma membrane"/>
    <property type="evidence" value="ECO:0007669"/>
    <property type="project" value="UniProtKB-SubCell"/>
</dbReference>
<dbReference type="Gene3D" id="1.10.3720.10">
    <property type="entry name" value="MetI-like"/>
    <property type="match status" value="1"/>
</dbReference>
<evidence type="ECO:0000256" key="1">
    <source>
        <dbReference type="ARBA" id="ARBA00004651"/>
    </source>
</evidence>
<name>A0A645AT75_9ZZZZ</name>
<dbReference type="InterPro" id="IPR035906">
    <property type="entry name" value="MetI-like_sf"/>
</dbReference>
<keyword evidence="6 8" id="KW-1133">Transmembrane helix</keyword>
<evidence type="ECO:0000313" key="9">
    <source>
        <dbReference type="EMBL" id="MPM56279.1"/>
    </source>
</evidence>
<keyword evidence="4" id="KW-1003">Cell membrane</keyword>
<evidence type="ECO:0000256" key="2">
    <source>
        <dbReference type="ARBA" id="ARBA00007069"/>
    </source>
</evidence>
<comment type="similarity">
    <text evidence="2">Belongs to the binding-protein-dependent transport system permease family. CysTW subfamily.</text>
</comment>
<keyword evidence="7 8" id="KW-0472">Membrane</keyword>
<keyword evidence="3" id="KW-0813">Transport</keyword>
<dbReference type="PANTHER" id="PTHR42929">
    <property type="entry name" value="INNER MEMBRANE ABC TRANSPORTER PERMEASE PROTEIN YDCU-RELATED-RELATED"/>
    <property type="match status" value="1"/>
</dbReference>